<dbReference type="Proteomes" id="UP001487740">
    <property type="component" value="Unassembled WGS sequence"/>
</dbReference>
<keyword evidence="3" id="KW-1185">Reference proteome</keyword>
<sequence>MRGMEDIGGMGDMWNMASRAADSRGLAISHHYDSHEHVLARTPFPAGQAQAYRHTRRRNKSSSHRKHVKCVCGESRSPRSIFSLPIVEQSLREVLCRVAGDASHVPRYSRLLAVVTLMRWDAVSSMATVCPPHLV</sequence>
<accession>A0AAW0TJL0</accession>
<comment type="caution">
    <text evidence="2">The sequence shown here is derived from an EMBL/GenBank/DDBJ whole genome shotgun (WGS) entry which is preliminary data.</text>
</comment>
<proteinExistence type="predicted"/>
<evidence type="ECO:0000313" key="2">
    <source>
        <dbReference type="EMBL" id="KAK8386627.1"/>
    </source>
</evidence>
<name>A0AAW0TJL0_SCYPA</name>
<reference evidence="2 3" key="1">
    <citation type="submission" date="2023-03" db="EMBL/GenBank/DDBJ databases">
        <title>High-quality genome of Scylla paramamosain provides insights in environmental adaptation.</title>
        <authorList>
            <person name="Zhang L."/>
        </authorList>
    </citation>
    <scope>NUCLEOTIDE SEQUENCE [LARGE SCALE GENOMIC DNA]</scope>
    <source>
        <strain evidence="2">LZ_2023a</strain>
        <tissue evidence="2">Muscle</tissue>
    </source>
</reference>
<feature type="region of interest" description="Disordered" evidence="1">
    <location>
        <begin position="43"/>
        <end position="64"/>
    </location>
</feature>
<feature type="compositionally biased region" description="Basic residues" evidence="1">
    <location>
        <begin position="53"/>
        <end position="64"/>
    </location>
</feature>
<evidence type="ECO:0000313" key="3">
    <source>
        <dbReference type="Proteomes" id="UP001487740"/>
    </source>
</evidence>
<gene>
    <name evidence="2" type="ORF">O3P69_017840</name>
</gene>
<evidence type="ECO:0000256" key="1">
    <source>
        <dbReference type="SAM" id="MobiDB-lite"/>
    </source>
</evidence>
<organism evidence="2 3">
    <name type="scientific">Scylla paramamosain</name>
    <name type="common">Mud crab</name>
    <dbReference type="NCBI Taxonomy" id="85552"/>
    <lineage>
        <taxon>Eukaryota</taxon>
        <taxon>Metazoa</taxon>
        <taxon>Ecdysozoa</taxon>
        <taxon>Arthropoda</taxon>
        <taxon>Crustacea</taxon>
        <taxon>Multicrustacea</taxon>
        <taxon>Malacostraca</taxon>
        <taxon>Eumalacostraca</taxon>
        <taxon>Eucarida</taxon>
        <taxon>Decapoda</taxon>
        <taxon>Pleocyemata</taxon>
        <taxon>Brachyura</taxon>
        <taxon>Eubrachyura</taxon>
        <taxon>Portunoidea</taxon>
        <taxon>Portunidae</taxon>
        <taxon>Portuninae</taxon>
        <taxon>Scylla</taxon>
    </lineage>
</organism>
<dbReference type="AlphaFoldDB" id="A0AAW0TJL0"/>
<dbReference type="EMBL" id="JARAKH010000030">
    <property type="protein sequence ID" value="KAK8386627.1"/>
    <property type="molecule type" value="Genomic_DNA"/>
</dbReference>
<protein>
    <submittedName>
        <fullName evidence="2">Uncharacterized protein</fullName>
    </submittedName>
</protein>